<dbReference type="InterPro" id="IPR004260">
    <property type="entry name" value="Pyr-dimer_DNA_glycosylase"/>
</dbReference>
<dbReference type="RefSeq" id="WP_345444000.1">
    <property type="nucleotide sequence ID" value="NZ_BAABKP010000001.1"/>
</dbReference>
<keyword evidence="2" id="KW-1185">Reference proteome</keyword>
<name>A0ABP9B2H2_9MICC</name>
<dbReference type="EMBL" id="BAABKP010000001">
    <property type="protein sequence ID" value="GAA4789032.1"/>
    <property type="molecule type" value="Genomic_DNA"/>
</dbReference>
<evidence type="ECO:0000313" key="1">
    <source>
        <dbReference type="EMBL" id="GAA4789032.1"/>
    </source>
</evidence>
<proteinExistence type="predicted"/>
<reference evidence="2" key="1">
    <citation type="journal article" date="2019" name="Int. J. Syst. Evol. Microbiol.">
        <title>The Global Catalogue of Microorganisms (GCM) 10K type strain sequencing project: providing services to taxonomists for standard genome sequencing and annotation.</title>
        <authorList>
            <consortium name="The Broad Institute Genomics Platform"/>
            <consortium name="The Broad Institute Genome Sequencing Center for Infectious Disease"/>
            <person name="Wu L."/>
            <person name="Ma J."/>
        </authorList>
    </citation>
    <scope>NUCLEOTIDE SEQUENCE [LARGE SCALE GENOMIC DNA]</scope>
    <source>
        <strain evidence="2">JCM 18541</strain>
    </source>
</reference>
<evidence type="ECO:0000313" key="2">
    <source>
        <dbReference type="Proteomes" id="UP001500187"/>
    </source>
</evidence>
<dbReference type="Pfam" id="PF03013">
    <property type="entry name" value="Pyr_excise"/>
    <property type="match status" value="1"/>
</dbReference>
<organism evidence="1 2">
    <name type="scientific">Rothia endophytica</name>
    <dbReference type="NCBI Taxonomy" id="1324766"/>
    <lineage>
        <taxon>Bacteria</taxon>
        <taxon>Bacillati</taxon>
        <taxon>Actinomycetota</taxon>
        <taxon>Actinomycetes</taxon>
        <taxon>Micrococcales</taxon>
        <taxon>Micrococcaceae</taxon>
        <taxon>Rothia</taxon>
    </lineage>
</organism>
<dbReference type="Proteomes" id="UP001500187">
    <property type="component" value="Unassembled WGS sequence"/>
</dbReference>
<comment type="caution">
    <text evidence="1">The sequence shown here is derived from an EMBL/GenBank/DDBJ whole genome shotgun (WGS) entry which is preliminary data.</text>
</comment>
<gene>
    <name evidence="1" type="ORF">GCM10023352_03580</name>
</gene>
<protein>
    <submittedName>
        <fullName evidence="1">Pyrimidine dimer DNA glycosylase/endonuclease V</fullName>
    </submittedName>
</protein>
<accession>A0ABP9B2H2</accession>
<sequence length="149" mass="16966">MRIWSVDPSLLDAKGLVACWRETLLAQKVLQGLTKGYKNHPQLDRFKASPDPLATICAYLHGLADEADRRGYSFNRSLIVTEQSERVAPIAVTQGQVDYELEFLKQKVEARDPQWYLDRFASSPARRLHPLFYEVAGGIEPWEKLPPAK</sequence>